<dbReference type="CDD" id="cd03224">
    <property type="entry name" value="ABC_TM1139_LivF_branched"/>
    <property type="match status" value="1"/>
</dbReference>
<dbReference type="Pfam" id="PF00005">
    <property type="entry name" value="ABC_tran"/>
    <property type="match status" value="1"/>
</dbReference>
<evidence type="ECO:0000256" key="7">
    <source>
        <dbReference type="ARBA" id="ARBA00022970"/>
    </source>
</evidence>
<dbReference type="RefSeq" id="WP_007178334.1">
    <property type="nucleotide sequence ID" value="NZ_LR699554.1"/>
</dbReference>
<evidence type="ECO:0000259" key="8">
    <source>
        <dbReference type="PROSITE" id="PS50893"/>
    </source>
</evidence>
<keyword evidence="5" id="KW-0547">Nucleotide-binding</keyword>
<evidence type="ECO:0000313" key="10">
    <source>
        <dbReference type="Proteomes" id="UP000325811"/>
    </source>
</evidence>
<keyword evidence="6 9" id="KW-0067">ATP-binding</keyword>
<evidence type="ECO:0000256" key="5">
    <source>
        <dbReference type="ARBA" id="ARBA00022741"/>
    </source>
</evidence>
<dbReference type="Gene3D" id="3.40.50.300">
    <property type="entry name" value="P-loop containing nucleotide triphosphate hydrolases"/>
    <property type="match status" value="1"/>
</dbReference>
<gene>
    <name evidence="9" type="primary">braG</name>
    <name evidence="9" type="ORF">PDMSB3_3030</name>
</gene>
<dbReference type="GO" id="GO:0005524">
    <property type="term" value="F:ATP binding"/>
    <property type="evidence" value="ECO:0007669"/>
    <property type="project" value="UniProtKB-KW"/>
</dbReference>
<reference evidence="9 10" key="1">
    <citation type="submission" date="2019-08" db="EMBL/GenBank/DDBJ databases">
        <authorList>
            <person name="Herpell B J."/>
        </authorList>
    </citation>
    <scope>NUCLEOTIDE SEQUENCE [LARGE SCALE GENOMIC DNA]</scope>
    <source>
        <strain evidence="10">Msb3</strain>
    </source>
</reference>
<keyword evidence="2" id="KW-0813">Transport</keyword>
<dbReference type="GO" id="GO:0016887">
    <property type="term" value="F:ATP hydrolysis activity"/>
    <property type="evidence" value="ECO:0007669"/>
    <property type="project" value="InterPro"/>
</dbReference>
<evidence type="ECO:0000256" key="2">
    <source>
        <dbReference type="ARBA" id="ARBA00022448"/>
    </source>
</evidence>
<organism evidence="9 10">
    <name type="scientific">Paraburkholderia dioscoreae</name>
    <dbReference type="NCBI Taxonomy" id="2604047"/>
    <lineage>
        <taxon>Bacteria</taxon>
        <taxon>Pseudomonadati</taxon>
        <taxon>Pseudomonadota</taxon>
        <taxon>Betaproteobacteria</taxon>
        <taxon>Burkholderiales</taxon>
        <taxon>Burkholderiaceae</taxon>
        <taxon>Paraburkholderia</taxon>
    </lineage>
</organism>
<comment type="similarity">
    <text evidence="1">Belongs to the ABC transporter superfamily.</text>
</comment>
<dbReference type="InterPro" id="IPR003593">
    <property type="entry name" value="AAA+_ATPase"/>
</dbReference>
<dbReference type="InterPro" id="IPR027417">
    <property type="entry name" value="P-loop_NTPase"/>
</dbReference>
<keyword evidence="3" id="KW-1003">Cell membrane</keyword>
<dbReference type="AlphaFoldDB" id="A0A5Q4YYN2"/>
<sequence length="276" mass="29380">MSAAPILQVEEIAVTYGQLIAALRGVSLTVPAGAIVALLGGNGAGKTTTLKAISSLIRAERGELTSGRIAYRGDAITDADPWTLAGRGLVQVLEGRRCFAHLSVEENLRLGAFVRRPGRADLEADLERIYGIFPRLKERRRTLAGYTSGGEQQMVAIGRALMARPALVLLDEPSMGLAPQIVEEIFEIVAALNRDDGVSFLLAEQNAAIALRYAQSGYVLESGRVVAQGNARTLLELDTLRDAYLGSGKSAVDGPPHRSRRLRTLRAVPDAGAALG</sequence>
<dbReference type="Proteomes" id="UP000325811">
    <property type="component" value="Chromosome II"/>
</dbReference>
<keyword evidence="4" id="KW-0997">Cell inner membrane</keyword>
<feature type="domain" description="ABC transporter" evidence="8">
    <location>
        <begin position="7"/>
        <end position="247"/>
    </location>
</feature>
<keyword evidence="7" id="KW-0029">Amino-acid transport</keyword>
<dbReference type="GO" id="GO:0015658">
    <property type="term" value="F:branched-chain amino acid transmembrane transporter activity"/>
    <property type="evidence" value="ECO:0007669"/>
    <property type="project" value="TreeGrafter"/>
</dbReference>
<evidence type="ECO:0000256" key="1">
    <source>
        <dbReference type="ARBA" id="ARBA00005417"/>
    </source>
</evidence>
<dbReference type="EMBL" id="LR699554">
    <property type="protein sequence ID" value="VVD34314.1"/>
    <property type="molecule type" value="Genomic_DNA"/>
</dbReference>
<evidence type="ECO:0000256" key="3">
    <source>
        <dbReference type="ARBA" id="ARBA00022475"/>
    </source>
</evidence>
<name>A0A5Q4YYN2_9BURK</name>
<dbReference type="SMART" id="SM00382">
    <property type="entry name" value="AAA"/>
    <property type="match status" value="1"/>
</dbReference>
<dbReference type="InterPro" id="IPR003439">
    <property type="entry name" value="ABC_transporter-like_ATP-bd"/>
</dbReference>
<keyword evidence="4" id="KW-0472">Membrane</keyword>
<dbReference type="InterPro" id="IPR052156">
    <property type="entry name" value="BCAA_Transport_ATP-bd_LivF"/>
</dbReference>
<dbReference type="SUPFAM" id="SSF52540">
    <property type="entry name" value="P-loop containing nucleoside triphosphate hydrolases"/>
    <property type="match status" value="1"/>
</dbReference>
<dbReference type="PROSITE" id="PS50893">
    <property type="entry name" value="ABC_TRANSPORTER_2"/>
    <property type="match status" value="1"/>
</dbReference>
<keyword evidence="10" id="KW-1185">Reference proteome</keyword>
<dbReference type="GO" id="GO:0015807">
    <property type="term" value="P:L-amino acid transport"/>
    <property type="evidence" value="ECO:0007669"/>
    <property type="project" value="TreeGrafter"/>
</dbReference>
<evidence type="ECO:0000256" key="6">
    <source>
        <dbReference type="ARBA" id="ARBA00022840"/>
    </source>
</evidence>
<evidence type="ECO:0000313" key="9">
    <source>
        <dbReference type="EMBL" id="VVD34314.1"/>
    </source>
</evidence>
<dbReference type="PANTHER" id="PTHR43820">
    <property type="entry name" value="HIGH-AFFINITY BRANCHED-CHAIN AMINO ACID TRANSPORT ATP-BINDING PROTEIN LIVF"/>
    <property type="match status" value="1"/>
</dbReference>
<evidence type="ECO:0000256" key="4">
    <source>
        <dbReference type="ARBA" id="ARBA00022519"/>
    </source>
</evidence>
<proteinExistence type="inferred from homology"/>
<protein>
    <submittedName>
        <fullName evidence="9">High-affinity branched-chain amino acid transport ATP-binding protein BraG</fullName>
    </submittedName>
</protein>
<dbReference type="PANTHER" id="PTHR43820:SF4">
    <property type="entry name" value="HIGH-AFFINITY BRANCHED-CHAIN AMINO ACID TRANSPORT ATP-BINDING PROTEIN LIVF"/>
    <property type="match status" value="1"/>
</dbReference>
<accession>A0A5Q4YYN2</accession>
<dbReference type="KEGG" id="pdio:PDMSB3_3030.1"/>